<comment type="caution">
    <text evidence="9">The sequence shown here is derived from an EMBL/GenBank/DDBJ whole genome shotgun (WGS) entry which is preliminary data.</text>
</comment>
<keyword evidence="3" id="KW-1003">Cell membrane</keyword>
<dbReference type="InterPro" id="IPR004869">
    <property type="entry name" value="MMPL_dom"/>
</dbReference>
<comment type="subcellular location">
    <subcellularLocation>
        <location evidence="1">Cell membrane</location>
        <topology evidence="1">Multi-pass membrane protein</topology>
    </subcellularLocation>
</comment>
<dbReference type="Pfam" id="PF03176">
    <property type="entry name" value="MMPL"/>
    <property type="match status" value="1"/>
</dbReference>
<dbReference type="RefSeq" id="WP_311593618.1">
    <property type="nucleotide sequence ID" value="NZ_JAVRFJ010000136.1"/>
</dbReference>
<evidence type="ECO:0000256" key="5">
    <source>
        <dbReference type="ARBA" id="ARBA00022989"/>
    </source>
</evidence>
<evidence type="ECO:0000256" key="4">
    <source>
        <dbReference type="ARBA" id="ARBA00022692"/>
    </source>
</evidence>
<keyword evidence="5 7" id="KW-1133">Transmembrane helix</keyword>
<sequence>YYNDLVRQLKADPAHVQHVQDFWGDPLTAGAAESADNKAVYVQMGLAGDLGQALSNESLEAVRGIVDRSSPPPGVKAYVTGPAAIVADLSASGNRTVLLVTGLSLAVILAMLLFFFRSIFTAVILLLLVGIQLQVARGVVALLGDQGFIG</sequence>
<dbReference type="InterPro" id="IPR050545">
    <property type="entry name" value="Mycobact_MmpL"/>
</dbReference>
<accession>A0ABU2ZGD4</accession>
<keyword evidence="6 7" id="KW-0472">Membrane</keyword>
<evidence type="ECO:0000256" key="3">
    <source>
        <dbReference type="ARBA" id="ARBA00022475"/>
    </source>
</evidence>
<protein>
    <submittedName>
        <fullName evidence="9">MMPL family transporter</fullName>
    </submittedName>
</protein>
<evidence type="ECO:0000313" key="10">
    <source>
        <dbReference type="Proteomes" id="UP001180737"/>
    </source>
</evidence>
<evidence type="ECO:0000259" key="8">
    <source>
        <dbReference type="Pfam" id="PF03176"/>
    </source>
</evidence>
<evidence type="ECO:0000256" key="2">
    <source>
        <dbReference type="ARBA" id="ARBA00010157"/>
    </source>
</evidence>
<feature type="transmembrane region" description="Helical" evidence="7">
    <location>
        <begin position="122"/>
        <end position="144"/>
    </location>
</feature>
<evidence type="ECO:0000256" key="6">
    <source>
        <dbReference type="ARBA" id="ARBA00023136"/>
    </source>
</evidence>
<dbReference type="PANTHER" id="PTHR33406">
    <property type="entry name" value="MEMBRANE PROTEIN MJ1562-RELATED"/>
    <property type="match status" value="1"/>
</dbReference>
<keyword evidence="4 7" id="KW-0812">Transmembrane</keyword>
<feature type="domain" description="Membrane transport protein MMPL" evidence="8">
    <location>
        <begin position="1"/>
        <end position="149"/>
    </location>
</feature>
<dbReference type="EMBL" id="JAVRFJ010000136">
    <property type="protein sequence ID" value="MDT0574487.1"/>
    <property type="molecule type" value="Genomic_DNA"/>
</dbReference>
<evidence type="ECO:0000256" key="1">
    <source>
        <dbReference type="ARBA" id="ARBA00004651"/>
    </source>
</evidence>
<proteinExistence type="inferred from homology"/>
<feature type="non-terminal residue" evidence="9">
    <location>
        <position position="1"/>
    </location>
</feature>
<dbReference type="PANTHER" id="PTHR33406:SF6">
    <property type="entry name" value="MEMBRANE PROTEIN YDGH-RELATED"/>
    <property type="match status" value="1"/>
</dbReference>
<comment type="similarity">
    <text evidence="2">Belongs to the resistance-nodulation-cell division (RND) (TC 2.A.6) family. MmpL subfamily.</text>
</comment>
<dbReference type="Proteomes" id="UP001180737">
    <property type="component" value="Unassembled WGS sequence"/>
</dbReference>
<name>A0ABU2ZGD4_9ACTN</name>
<evidence type="ECO:0000313" key="9">
    <source>
        <dbReference type="EMBL" id="MDT0574487.1"/>
    </source>
</evidence>
<evidence type="ECO:0000256" key="7">
    <source>
        <dbReference type="SAM" id="Phobius"/>
    </source>
</evidence>
<feature type="non-terminal residue" evidence="9">
    <location>
        <position position="150"/>
    </location>
</feature>
<gene>
    <name evidence="9" type="ORF">RM704_44735</name>
</gene>
<organism evidence="9 10">
    <name type="scientific">Streptomyces gottesmaniae</name>
    <dbReference type="NCBI Taxonomy" id="3075518"/>
    <lineage>
        <taxon>Bacteria</taxon>
        <taxon>Bacillati</taxon>
        <taxon>Actinomycetota</taxon>
        <taxon>Actinomycetes</taxon>
        <taxon>Kitasatosporales</taxon>
        <taxon>Streptomycetaceae</taxon>
        <taxon>Streptomyces</taxon>
    </lineage>
</organism>
<keyword evidence="10" id="KW-1185">Reference proteome</keyword>
<feature type="transmembrane region" description="Helical" evidence="7">
    <location>
        <begin position="97"/>
        <end position="116"/>
    </location>
</feature>
<reference evidence="9" key="1">
    <citation type="submission" date="2024-05" db="EMBL/GenBank/DDBJ databases">
        <title>30 novel species of actinomycetes from the DSMZ collection.</title>
        <authorList>
            <person name="Nouioui I."/>
        </authorList>
    </citation>
    <scope>NUCLEOTIDE SEQUENCE</scope>
    <source>
        <strain evidence="9">DSM 3412</strain>
    </source>
</reference>
<dbReference type="SUPFAM" id="SSF82866">
    <property type="entry name" value="Multidrug efflux transporter AcrB transmembrane domain"/>
    <property type="match status" value="1"/>
</dbReference>